<dbReference type="PANTHER" id="PTHR42804:SF1">
    <property type="entry name" value="ALDEHYDE DEHYDROGENASE-RELATED"/>
    <property type="match status" value="1"/>
</dbReference>
<evidence type="ECO:0000259" key="7">
    <source>
        <dbReference type="Pfam" id="PF00171"/>
    </source>
</evidence>
<dbReference type="PANTHER" id="PTHR42804">
    <property type="entry name" value="ALDEHYDE DEHYDROGENASE"/>
    <property type="match status" value="1"/>
</dbReference>
<dbReference type="Gene3D" id="3.40.309.10">
    <property type="entry name" value="Aldehyde Dehydrogenase, Chain A, domain 2"/>
    <property type="match status" value="1"/>
</dbReference>
<dbReference type="EC" id="1.2.1.3" evidence="3"/>
<keyword evidence="9" id="KW-1185">Reference proteome</keyword>
<organism evidence="8 9">
    <name type="scientific">Vibrio viridaestus</name>
    <dbReference type="NCBI Taxonomy" id="2487322"/>
    <lineage>
        <taxon>Bacteria</taxon>
        <taxon>Pseudomonadati</taxon>
        <taxon>Pseudomonadota</taxon>
        <taxon>Gammaproteobacteria</taxon>
        <taxon>Vibrionales</taxon>
        <taxon>Vibrionaceae</taxon>
        <taxon>Vibrio</taxon>
    </lineage>
</organism>
<dbReference type="InterPro" id="IPR016163">
    <property type="entry name" value="Ald_DH_C"/>
</dbReference>
<dbReference type="OrthoDB" id="9812625at2"/>
<dbReference type="InterPro" id="IPR016162">
    <property type="entry name" value="Ald_DH_N"/>
</dbReference>
<dbReference type="RefSeq" id="WP_124938219.1">
    <property type="nucleotide sequence ID" value="NZ_RJVQ01000007.1"/>
</dbReference>
<dbReference type="AlphaFoldDB" id="A0A3N9TDF2"/>
<comment type="caution">
    <text evidence="8">The sequence shown here is derived from an EMBL/GenBank/DDBJ whole genome shotgun (WGS) entry which is preliminary data.</text>
</comment>
<protein>
    <recommendedName>
        <fullName evidence="3">aldehyde dehydrogenase (NAD(+))</fullName>
        <ecNumber evidence="3">1.2.1.3</ecNumber>
    </recommendedName>
</protein>
<evidence type="ECO:0000256" key="3">
    <source>
        <dbReference type="ARBA" id="ARBA00024226"/>
    </source>
</evidence>
<dbReference type="InterPro" id="IPR016161">
    <property type="entry name" value="Ald_DH/histidinol_DH"/>
</dbReference>
<dbReference type="InterPro" id="IPR029510">
    <property type="entry name" value="Ald_DH_CS_GLU"/>
</dbReference>
<evidence type="ECO:0000256" key="5">
    <source>
        <dbReference type="PROSITE-ProRule" id="PRU10007"/>
    </source>
</evidence>
<evidence type="ECO:0000256" key="4">
    <source>
        <dbReference type="ARBA" id="ARBA00049194"/>
    </source>
</evidence>
<dbReference type="EMBL" id="RJVQ01000007">
    <property type="protein sequence ID" value="RQW62228.1"/>
    <property type="molecule type" value="Genomic_DNA"/>
</dbReference>
<evidence type="ECO:0000313" key="9">
    <source>
        <dbReference type="Proteomes" id="UP000281112"/>
    </source>
</evidence>
<evidence type="ECO:0000256" key="2">
    <source>
        <dbReference type="ARBA" id="ARBA00023002"/>
    </source>
</evidence>
<evidence type="ECO:0000256" key="1">
    <source>
        <dbReference type="ARBA" id="ARBA00009986"/>
    </source>
</evidence>
<name>A0A3N9TDF2_9VIBR</name>
<evidence type="ECO:0000256" key="6">
    <source>
        <dbReference type="RuleBase" id="RU003345"/>
    </source>
</evidence>
<dbReference type="Pfam" id="PF00171">
    <property type="entry name" value="Aldedh"/>
    <property type="match status" value="1"/>
</dbReference>
<feature type="active site" evidence="5">
    <location>
        <position position="251"/>
    </location>
</feature>
<dbReference type="FunFam" id="3.40.605.10:FF:000007">
    <property type="entry name" value="NAD/NADP-dependent betaine aldehyde dehydrogenase"/>
    <property type="match status" value="1"/>
</dbReference>
<dbReference type="SUPFAM" id="SSF53720">
    <property type="entry name" value="ALDH-like"/>
    <property type="match status" value="1"/>
</dbReference>
<sequence length="484" mass="53086">MQKIQNYIGGRRTLSSSASYDNVINPFSEQVIGKVPVGNAQDVEAAFLSASDALEEWKYSHPSYRAMWLNRLADAIDEHEDMIAMNITLNSGKPISEAYLDVSDSIDCYRYYANLLSQETILGRPDIENGDPDSTTHCIKQAVGVVGLITPWNFPTVTTSWKLAPALAAGCTVILKPSEVTPIPEENLIDICEQIQFPKGVINIVFGRGDTVGQALITHLGVNKVSFTGSTQVGRHILRESANLIKNISLELGGKSPVIVCKDADLSKAADIVLSGFLFNAGQMCSATSRLIVHEAIAGQLYEELVARINTLKIGDPSEQDTELGPLCSQQQYERVKAYFSIAHQENLQCIAGGKSDRLVSQGYFVEPTIYIDVPSESRLWNEEIFGPVLCCQTFCNIDEAIQIANNSEYGLAASVVGRDDDTVSYLARSLDVGNVWVNMEQRVYVAASWGGMKQSSLGRELGQWGLDAFLEVKHVSRPTLRHT</sequence>
<dbReference type="PROSITE" id="PS00687">
    <property type="entry name" value="ALDEHYDE_DEHYDR_GLU"/>
    <property type="match status" value="1"/>
</dbReference>
<reference evidence="8 9" key="1">
    <citation type="submission" date="2018-11" db="EMBL/GenBank/DDBJ databases">
        <title>Vibrio LJC006 sp. nov., isolated from seawater during the bloom of the enteromorpha.</title>
        <authorList>
            <person name="Liang J."/>
        </authorList>
    </citation>
    <scope>NUCLEOTIDE SEQUENCE [LARGE SCALE GENOMIC DNA]</scope>
    <source>
        <strain evidence="8 9">LJC006</strain>
    </source>
</reference>
<gene>
    <name evidence="8" type="ORF">EES38_16055</name>
</gene>
<dbReference type="Proteomes" id="UP000281112">
    <property type="component" value="Unassembled WGS sequence"/>
</dbReference>
<dbReference type="GO" id="GO:0004029">
    <property type="term" value="F:aldehyde dehydrogenase (NAD+) activity"/>
    <property type="evidence" value="ECO:0007669"/>
    <property type="project" value="UniProtKB-EC"/>
</dbReference>
<feature type="domain" description="Aldehyde dehydrogenase" evidence="7">
    <location>
        <begin position="21"/>
        <end position="476"/>
    </location>
</feature>
<comment type="similarity">
    <text evidence="1 6">Belongs to the aldehyde dehydrogenase family.</text>
</comment>
<accession>A0A3N9TDF2</accession>
<keyword evidence="2 6" id="KW-0560">Oxidoreductase</keyword>
<dbReference type="PROSITE" id="PS00070">
    <property type="entry name" value="ALDEHYDE_DEHYDR_CYS"/>
    <property type="match status" value="1"/>
</dbReference>
<dbReference type="InterPro" id="IPR016160">
    <property type="entry name" value="Ald_DH_CS_CYS"/>
</dbReference>
<dbReference type="Gene3D" id="3.40.605.10">
    <property type="entry name" value="Aldehyde Dehydrogenase, Chain A, domain 1"/>
    <property type="match status" value="1"/>
</dbReference>
<proteinExistence type="inferred from homology"/>
<evidence type="ECO:0000313" key="8">
    <source>
        <dbReference type="EMBL" id="RQW62228.1"/>
    </source>
</evidence>
<comment type="catalytic activity">
    <reaction evidence="4">
        <text>an aldehyde + NAD(+) + H2O = a carboxylate + NADH + 2 H(+)</text>
        <dbReference type="Rhea" id="RHEA:16185"/>
        <dbReference type="ChEBI" id="CHEBI:15377"/>
        <dbReference type="ChEBI" id="CHEBI:15378"/>
        <dbReference type="ChEBI" id="CHEBI:17478"/>
        <dbReference type="ChEBI" id="CHEBI:29067"/>
        <dbReference type="ChEBI" id="CHEBI:57540"/>
        <dbReference type="ChEBI" id="CHEBI:57945"/>
        <dbReference type="EC" id="1.2.1.3"/>
    </reaction>
</comment>
<dbReference type="FunFam" id="3.40.309.10:FF:000012">
    <property type="entry name" value="Betaine aldehyde dehydrogenase"/>
    <property type="match status" value="1"/>
</dbReference>
<dbReference type="InterPro" id="IPR015590">
    <property type="entry name" value="Aldehyde_DH_dom"/>
</dbReference>